<dbReference type="FunFam" id="1.25.40.10:FF:000682">
    <property type="entry name" value="Pentatricopeptide repeat-containing protein At3g16610"/>
    <property type="match status" value="1"/>
</dbReference>
<dbReference type="AlphaFoldDB" id="A0AAP0RGP1"/>
<keyword evidence="1" id="KW-0677">Repeat</keyword>
<dbReference type="PROSITE" id="PS51375">
    <property type="entry name" value="PPR"/>
    <property type="match status" value="3"/>
</dbReference>
<dbReference type="FunFam" id="1.25.40.10:FF:000285">
    <property type="entry name" value="Pentatricopeptide repeat-containing protein, chloroplastic"/>
    <property type="match status" value="1"/>
</dbReference>
<dbReference type="EMBL" id="JBBPBK010000010">
    <property type="protein sequence ID" value="KAK9276692.1"/>
    <property type="molecule type" value="Genomic_DNA"/>
</dbReference>
<accession>A0AAP0RGP1</accession>
<dbReference type="InterPro" id="IPR002885">
    <property type="entry name" value="PPR_rpt"/>
</dbReference>
<evidence type="ECO:0000256" key="1">
    <source>
        <dbReference type="ARBA" id="ARBA00022737"/>
    </source>
</evidence>
<dbReference type="InterPro" id="IPR046960">
    <property type="entry name" value="PPR_At4g14850-like_plant"/>
</dbReference>
<proteinExistence type="predicted"/>
<feature type="repeat" description="PPR" evidence="2">
    <location>
        <begin position="437"/>
        <end position="471"/>
    </location>
</feature>
<sequence length="619" mass="69600">MLFATSFVPVRILTIVISRCKYAKARHWLLPFVLSCCYCSTFMLKWANLKHTFFPPLHLALNSSRSFNVPLLPCSFHRHFSYIASHSNLYFSHALFVKRGLETDTVVATDLLLSYFTTGQVSLARSLFAFLFQSNTFLVNCTLKELSDDGFFEKILHLYFLLRISNAKPDHFTYPYALKACASLTAFKEGKLVHTQILKSGFDTNIFIANSLIDMYSKVGSLDNACGVFDEMPEWNLVSWNCLISGYVLNGFYGSALEICGLMKFEGLRLDKVTLKILLPACGLRGALRLGESLHAYANVFGYSLDRVILTAIMDMYAKCGIMDAAEVVFEEIPCKDVVAWNAIISGYSRKGELDMVLKFFHEMHAKNVELTVVTMLISIQACADMASLRTGETIHGYITKSGICTDISIDALLINMYSKCGKLDLACQVSQKISEDVTSWSAIIHGLGMHGYGEAALMSFFRMLKRGINPDSVCFLIVLSSCSHTGMLKEGYRVFDYMVRQFDIQPNMEHYVTMVDLMGRAGFIDEAFQFIEGMPIEPDINIWGAFLGACKIHGDLKMGNLLEHRMVELGPKTAGYYKLLLGNYVSKGRWDEIHRIRNIIREGGVQRVLGHSLIEVKV</sequence>
<dbReference type="Pfam" id="PF01535">
    <property type="entry name" value="PPR"/>
    <property type="match status" value="3"/>
</dbReference>
<dbReference type="FunFam" id="1.25.40.10:FF:000090">
    <property type="entry name" value="Pentatricopeptide repeat-containing protein, chloroplastic"/>
    <property type="match status" value="1"/>
</dbReference>
<feature type="repeat" description="PPR" evidence="2">
    <location>
        <begin position="205"/>
        <end position="239"/>
    </location>
</feature>
<evidence type="ECO:0000256" key="2">
    <source>
        <dbReference type="PROSITE-ProRule" id="PRU00708"/>
    </source>
</evidence>
<reference evidence="3 4" key="1">
    <citation type="journal article" date="2024" name="Plant J.">
        <title>Genome sequences and population genomics reveal climatic adaptation and genomic divergence between two closely related sweetgum species.</title>
        <authorList>
            <person name="Xu W.Q."/>
            <person name="Ren C.Q."/>
            <person name="Zhang X.Y."/>
            <person name="Comes H.P."/>
            <person name="Liu X.H."/>
            <person name="Li Y.G."/>
            <person name="Kettle C.J."/>
            <person name="Jalonen R."/>
            <person name="Gaisberger H."/>
            <person name="Ma Y.Z."/>
            <person name="Qiu Y.X."/>
        </authorList>
    </citation>
    <scope>NUCLEOTIDE SEQUENCE [LARGE SCALE GENOMIC DNA]</scope>
    <source>
        <strain evidence="3">Hangzhou</strain>
    </source>
</reference>
<comment type="caution">
    <text evidence="3">The sequence shown here is derived from an EMBL/GenBank/DDBJ whole genome shotgun (WGS) entry which is preliminary data.</text>
</comment>
<name>A0AAP0RGP1_LIQFO</name>
<evidence type="ECO:0000313" key="3">
    <source>
        <dbReference type="EMBL" id="KAK9276692.1"/>
    </source>
</evidence>
<dbReference type="Gene3D" id="1.25.40.10">
    <property type="entry name" value="Tetratricopeptide repeat domain"/>
    <property type="match status" value="5"/>
</dbReference>
<dbReference type="NCBIfam" id="TIGR00756">
    <property type="entry name" value="PPR"/>
    <property type="match status" value="5"/>
</dbReference>
<dbReference type="GO" id="GO:0003723">
    <property type="term" value="F:RNA binding"/>
    <property type="evidence" value="ECO:0007669"/>
    <property type="project" value="InterPro"/>
</dbReference>
<protein>
    <recommendedName>
        <fullName evidence="5">Pentatricopeptide repeat-containing protein</fullName>
    </recommendedName>
</protein>
<evidence type="ECO:0000313" key="4">
    <source>
        <dbReference type="Proteomes" id="UP001415857"/>
    </source>
</evidence>
<dbReference type="PANTHER" id="PTHR47926">
    <property type="entry name" value="PENTATRICOPEPTIDE REPEAT-CONTAINING PROTEIN"/>
    <property type="match status" value="1"/>
</dbReference>
<dbReference type="Pfam" id="PF13041">
    <property type="entry name" value="PPR_2"/>
    <property type="match status" value="2"/>
</dbReference>
<organism evidence="3 4">
    <name type="scientific">Liquidambar formosana</name>
    <name type="common">Formosan gum</name>
    <dbReference type="NCBI Taxonomy" id="63359"/>
    <lineage>
        <taxon>Eukaryota</taxon>
        <taxon>Viridiplantae</taxon>
        <taxon>Streptophyta</taxon>
        <taxon>Embryophyta</taxon>
        <taxon>Tracheophyta</taxon>
        <taxon>Spermatophyta</taxon>
        <taxon>Magnoliopsida</taxon>
        <taxon>eudicotyledons</taxon>
        <taxon>Gunneridae</taxon>
        <taxon>Pentapetalae</taxon>
        <taxon>Saxifragales</taxon>
        <taxon>Altingiaceae</taxon>
        <taxon>Liquidambar</taxon>
    </lineage>
</organism>
<dbReference type="InterPro" id="IPR011990">
    <property type="entry name" value="TPR-like_helical_dom_sf"/>
</dbReference>
<dbReference type="Proteomes" id="UP001415857">
    <property type="component" value="Unassembled WGS sequence"/>
</dbReference>
<feature type="repeat" description="PPR" evidence="2">
    <location>
        <begin position="337"/>
        <end position="371"/>
    </location>
</feature>
<dbReference type="PANTHER" id="PTHR47926:SF347">
    <property type="entry name" value="PENTATRICOPEPTIDE REPEAT-CONTAINING PROTEIN"/>
    <property type="match status" value="1"/>
</dbReference>
<keyword evidence="4" id="KW-1185">Reference proteome</keyword>
<gene>
    <name evidence="3" type="ORF">L1049_006228</name>
</gene>
<dbReference type="GO" id="GO:0009451">
    <property type="term" value="P:RNA modification"/>
    <property type="evidence" value="ECO:0007669"/>
    <property type="project" value="InterPro"/>
</dbReference>
<evidence type="ECO:0008006" key="5">
    <source>
        <dbReference type="Google" id="ProtNLM"/>
    </source>
</evidence>